<dbReference type="AlphaFoldDB" id="A0A0Q9ZLN0"/>
<sequence>MEEFMLPCLNKSLTGVDCFGCGGQRALLLIFKAEFSQAFYMFPGIYPILILLAFLILNLFVKFRYDFQIKIALIIFSGAVMLISYLIKMNTYLQLTQ</sequence>
<accession>A0A0Q9ZLN0</accession>
<proteinExistence type="predicted"/>
<dbReference type="Pfam" id="PF10825">
    <property type="entry name" value="DUF2752"/>
    <property type="match status" value="1"/>
</dbReference>
<protein>
    <recommendedName>
        <fullName evidence="4">DUF2752 domain-containing protein</fullName>
    </recommendedName>
</protein>
<keyword evidence="1" id="KW-1133">Transmembrane helix</keyword>
<dbReference type="STRING" id="270918.APR42_14955"/>
<dbReference type="Proteomes" id="UP000051643">
    <property type="component" value="Unassembled WGS sequence"/>
</dbReference>
<evidence type="ECO:0008006" key="4">
    <source>
        <dbReference type="Google" id="ProtNLM"/>
    </source>
</evidence>
<comment type="caution">
    <text evidence="2">The sequence shown here is derived from an EMBL/GenBank/DDBJ whole genome shotgun (WGS) entry which is preliminary data.</text>
</comment>
<keyword evidence="3" id="KW-1185">Reference proteome</keyword>
<evidence type="ECO:0000313" key="3">
    <source>
        <dbReference type="Proteomes" id="UP000051643"/>
    </source>
</evidence>
<dbReference type="InterPro" id="IPR021215">
    <property type="entry name" value="DUF2752"/>
</dbReference>
<evidence type="ECO:0000256" key="1">
    <source>
        <dbReference type="SAM" id="Phobius"/>
    </source>
</evidence>
<reference evidence="2" key="1">
    <citation type="submission" date="2015-10" db="EMBL/GenBank/DDBJ databases">
        <title>Draft genome sequence of Salegentibacter mishustinae KCTC 12263.</title>
        <authorList>
            <person name="Lin W."/>
            <person name="Zheng Q."/>
        </authorList>
    </citation>
    <scope>NUCLEOTIDE SEQUENCE [LARGE SCALE GENOMIC DNA]</scope>
    <source>
        <strain evidence="2">KCTC 12263</strain>
    </source>
</reference>
<feature type="transmembrane region" description="Helical" evidence="1">
    <location>
        <begin position="67"/>
        <end position="87"/>
    </location>
</feature>
<organism evidence="2 3">
    <name type="scientific">Salegentibacter mishustinae</name>
    <dbReference type="NCBI Taxonomy" id="270918"/>
    <lineage>
        <taxon>Bacteria</taxon>
        <taxon>Pseudomonadati</taxon>
        <taxon>Bacteroidota</taxon>
        <taxon>Flavobacteriia</taxon>
        <taxon>Flavobacteriales</taxon>
        <taxon>Flavobacteriaceae</taxon>
        <taxon>Salegentibacter</taxon>
    </lineage>
</organism>
<dbReference type="RefSeq" id="WP_057481095.1">
    <property type="nucleotide sequence ID" value="NZ_BMWR01000009.1"/>
</dbReference>
<evidence type="ECO:0000313" key="2">
    <source>
        <dbReference type="EMBL" id="KRG29735.1"/>
    </source>
</evidence>
<dbReference type="OrthoDB" id="9815897at2"/>
<keyword evidence="1" id="KW-0472">Membrane</keyword>
<keyword evidence="1" id="KW-0812">Transmembrane</keyword>
<dbReference type="EMBL" id="LKTP01000004">
    <property type="protein sequence ID" value="KRG29735.1"/>
    <property type="molecule type" value="Genomic_DNA"/>
</dbReference>
<name>A0A0Q9ZLN0_9FLAO</name>
<gene>
    <name evidence="2" type="ORF">APR42_14955</name>
</gene>
<feature type="transmembrane region" description="Helical" evidence="1">
    <location>
        <begin position="38"/>
        <end position="61"/>
    </location>
</feature>